<organism evidence="4 5">
    <name type="scientific">Leucobacter albus</name>
    <dbReference type="NCBI Taxonomy" id="272210"/>
    <lineage>
        <taxon>Bacteria</taxon>
        <taxon>Bacillati</taxon>
        <taxon>Actinomycetota</taxon>
        <taxon>Actinomycetes</taxon>
        <taxon>Micrococcales</taxon>
        <taxon>Microbacteriaceae</taxon>
        <taxon>Leucobacter</taxon>
    </lineage>
</organism>
<comment type="caution">
    <text evidence="4">The sequence shown here is derived from an EMBL/GenBank/DDBJ whole genome shotgun (WGS) entry which is preliminary data.</text>
</comment>
<feature type="transmembrane region" description="Helical" evidence="2">
    <location>
        <begin position="311"/>
        <end position="330"/>
    </location>
</feature>
<dbReference type="InterPro" id="IPR007349">
    <property type="entry name" value="DUF418"/>
</dbReference>
<feature type="transmembrane region" description="Helical" evidence="2">
    <location>
        <begin position="242"/>
        <end position="261"/>
    </location>
</feature>
<evidence type="ECO:0000259" key="3">
    <source>
        <dbReference type="Pfam" id="PF04235"/>
    </source>
</evidence>
<dbReference type="PANTHER" id="PTHR30590">
    <property type="entry name" value="INNER MEMBRANE PROTEIN"/>
    <property type="match status" value="1"/>
</dbReference>
<proteinExistence type="predicted"/>
<accession>A0ABW3TM63</accession>
<dbReference type="PANTHER" id="PTHR30590:SF3">
    <property type="entry name" value="HYPOTHETICAL MEMBRANE SPANNING PROTEIN"/>
    <property type="match status" value="1"/>
</dbReference>
<dbReference type="Pfam" id="PF04235">
    <property type="entry name" value="DUF418"/>
    <property type="match status" value="1"/>
</dbReference>
<keyword evidence="5" id="KW-1185">Reference proteome</keyword>
<keyword evidence="2" id="KW-0472">Membrane</keyword>
<feature type="transmembrane region" description="Helical" evidence="2">
    <location>
        <begin position="124"/>
        <end position="157"/>
    </location>
</feature>
<sequence>MQHPSTPVTDHQNRRHATVSSAGHPPAGTPSGSAPRIASLDVLRGIALAGILPVNVQAIASWGYDAPVRPFTGEAAPIDFVTGLVFEGRMMPLFAILFGIGFALFLASAGSRTARPRVVLARRLGFLAVVGVLHHLIYPGEVLAFYAVAGLVILLPASFLPRWVPLVAGVALTAAGAPFGGPMLLPGLFLLGAAIVRYDALGTLERRPMVHVTAFTIAAVAAAGVTMLQLDEIALGSFSKPGRIAGVLTMFALALGVLLLMRSRPLARALTAVFAPLGRMAFTNYLTATLLVVALALAINAPEMTWLPEYGYLVALAIIPVQWAWSVLWLKHFRYGPLEWVWRTVTWWAPQPLRK</sequence>
<dbReference type="RefSeq" id="WP_343957357.1">
    <property type="nucleotide sequence ID" value="NZ_BAAAKZ010000001.1"/>
</dbReference>
<gene>
    <name evidence="4" type="ORF">ACFQ3U_05235</name>
</gene>
<protein>
    <submittedName>
        <fullName evidence="4">DUF418 domain-containing protein</fullName>
    </submittedName>
</protein>
<evidence type="ECO:0000313" key="4">
    <source>
        <dbReference type="EMBL" id="MFD1201294.1"/>
    </source>
</evidence>
<feature type="transmembrane region" description="Helical" evidence="2">
    <location>
        <begin position="90"/>
        <end position="112"/>
    </location>
</feature>
<feature type="transmembrane region" description="Helical" evidence="2">
    <location>
        <begin position="282"/>
        <end position="299"/>
    </location>
</feature>
<keyword evidence="2" id="KW-1133">Transmembrane helix</keyword>
<dbReference type="Proteomes" id="UP001597181">
    <property type="component" value="Unassembled WGS sequence"/>
</dbReference>
<feature type="compositionally biased region" description="Polar residues" evidence="1">
    <location>
        <begin position="1"/>
        <end position="10"/>
    </location>
</feature>
<feature type="transmembrane region" description="Helical" evidence="2">
    <location>
        <begin position="163"/>
        <end position="196"/>
    </location>
</feature>
<evidence type="ECO:0000256" key="1">
    <source>
        <dbReference type="SAM" id="MobiDB-lite"/>
    </source>
</evidence>
<feature type="region of interest" description="Disordered" evidence="1">
    <location>
        <begin position="1"/>
        <end position="32"/>
    </location>
</feature>
<feature type="transmembrane region" description="Helical" evidence="2">
    <location>
        <begin position="208"/>
        <end position="230"/>
    </location>
</feature>
<evidence type="ECO:0000313" key="5">
    <source>
        <dbReference type="Proteomes" id="UP001597181"/>
    </source>
</evidence>
<dbReference type="EMBL" id="JBHTLY010000002">
    <property type="protein sequence ID" value="MFD1201294.1"/>
    <property type="molecule type" value="Genomic_DNA"/>
</dbReference>
<evidence type="ECO:0000256" key="2">
    <source>
        <dbReference type="SAM" id="Phobius"/>
    </source>
</evidence>
<feature type="domain" description="DUF418" evidence="3">
    <location>
        <begin position="207"/>
        <end position="348"/>
    </location>
</feature>
<name>A0ABW3TM63_9MICO</name>
<dbReference type="InterPro" id="IPR052529">
    <property type="entry name" value="Bact_Transport_Assoc"/>
</dbReference>
<keyword evidence="2" id="KW-0812">Transmembrane</keyword>
<reference evidence="5" key="1">
    <citation type="journal article" date="2019" name="Int. J. Syst. Evol. Microbiol.">
        <title>The Global Catalogue of Microorganisms (GCM) 10K type strain sequencing project: providing services to taxonomists for standard genome sequencing and annotation.</title>
        <authorList>
            <consortium name="The Broad Institute Genomics Platform"/>
            <consortium name="The Broad Institute Genome Sequencing Center for Infectious Disease"/>
            <person name="Wu L."/>
            <person name="Ma J."/>
        </authorList>
    </citation>
    <scope>NUCLEOTIDE SEQUENCE [LARGE SCALE GENOMIC DNA]</scope>
    <source>
        <strain evidence="5">CCUG 50213</strain>
    </source>
</reference>